<dbReference type="Proteomes" id="UP001344658">
    <property type="component" value="Unassembled WGS sequence"/>
</dbReference>
<feature type="domain" description="PIN like" evidence="1">
    <location>
        <begin position="47"/>
        <end position="294"/>
    </location>
</feature>
<comment type="caution">
    <text evidence="2">The sequence shown here is derived from an EMBL/GenBank/DDBJ whole genome shotgun (WGS) entry which is preliminary data.</text>
</comment>
<dbReference type="InterPro" id="IPR041578">
    <property type="entry name" value="PIN_8"/>
</dbReference>
<sequence length="488" mass="54109">MIDYGRGMAEPEGDMGEPVLLQRFSAWLQPGPSAADAERSAFFSDGVIVLDTNVLLSLYEYTETSREEVLSALEQTVGRLWMPYQVGLEFVRGRRSTLESRKRALASAATEVNKKLMAARKAIVEAKDVVCAQLDKYARAQQEIAGLDTLVADGDVDAHLDVYRHEFKRHLDMLKADHGLALNSADAEDPILPRIAKLYGDGVGEQPDDDLLRRRLEEATAFRFPNKIPPGFSDADKDTPLKSAGDFLLWEEMIEHVCQLPANGRRVLFVSNDTKEDWYEQRSGSSSSRPWPSLVDELRRRAQADLRIETPPHFFGGIREFLDAELAADTYAEIERVSEAFDAKVPTTPLLVTEETATHLDPPGELALAAFNSVGLVSSTVRAALESESPSQRLFQWWLIGVTAQLGRRAAGEAEPSVGIATAMRSSEPPSQDWVPGTALSPAEWLHRDSSWIAPWFIDLLDSIPQGDRAVLRRLAAQQAESNRRSGK</sequence>
<dbReference type="RefSeq" id="WP_330797691.1">
    <property type="nucleotide sequence ID" value="NZ_JAZEWV010000020.1"/>
</dbReference>
<proteinExistence type="predicted"/>
<gene>
    <name evidence="2" type="ORF">V2S66_22215</name>
</gene>
<organism evidence="2 3">
    <name type="scientific">Actinacidiphila polyblastidii</name>
    <dbReference type="NCBI Taxonomy" id="3110430"/>
    <lineage>
        <taxon>Bacteria</taxon>
        <taxon>Bacillati</taxon>
        <taxon>Actinomycetota</taxon>
        <taxon>Actinomycetes</taxon>
        <taxon>Kitasatosporales</taxon>
        <taxon>Streptomycetaceae</taxon>
        <taxon>Actinacidiphila</taxon>
    </lineage>
</organism>
<keyword evidence="3" id="KW-1185">Reference proteome</keyword>
<evidence type="ECO:0000259" key="1">
    <source>
        <dbReference type="Pfam" id="PF18476"/>
    </source>
</evidence>
<accession>A0ABU7PFS6</accession>
<name>A0ABU7PFS6_9ACTN</name>
<dbReference type="Pfam" id="PF18476">
    <property type="entry name" value="PIN_8"/>
    <property type="match status" value="1"/>
</dbReference>
<reference evidence="2 3" key="1">
    <citation type="submission" date="2023-12" db="EMBL/GenBank/DDBJ databases">
        <title>Streptomyces sp. V4-01.</title>
        <authorList>
            <person name="Somphong A."/>
            <person name="Phongsopitanun W."/>
        </authorList>
    </citation>
    <scope>NUCLEOTIDE SEQUENCE [LARGE SCALE GENOMIC DNA]</scope>
    <source>
        <strain evidence="2 3">V4-01</strain>
    </source>
</reference>
<evidence type="ECO:0000313" key="2">
    <source>
        <dbReference type="EMBL" id="MEE4544679.1"/>
    </source>
</evidence>
<dbReference type="EMBL" id="JAZEWV010000020">
    <property type="protein sequence ID" value="MEE4544679.1"/>
    <property type="molecule type" value="Genomic_DNA"/>
</dbReference>
<protein>
    <submittedName>
        <fullName evidence="2">PIN-like domain-containing protein</fullName>
    </submittedName>
</protein>
<evidence type="ECO:0000313" key="3">
    <source>
        <dbReference type="Proteomes" id="UP001344658"/>
    </source>
</evidence>